<dbReference type="Gene3D" id="3.30.70.360">
    <property type="match status" value="1"/>
</dbReference>
<dbReference type="EMBL" id="AP019377">
    <property type="protein sequence ID" value="BBH93333.1"/>
    <property type="molecule type" value="Genomic_DNA"/>
</dbReference>
<name>A0A455SY24_9CHLR</name>
<accession>A0A455SY24</accession>
<evidence type="ECO:0000313" key="5">
    <source>
        <dbReference type="EMBL" id="BBH93333.1"/>
    </source>
</evidence>
<evidence type="ECO:0000256" key="3">
    <source>
        <dbReference type="PIRSR" id="PIRSR037238-1"/>
    </source>
</evidence>
<dbReference type="Pfam" id="PF07687">
    <property type="entry name" value="M20_dimer"/>
    <property type="match status" value="1"/>
</dbReference>
<dbReference type="GO" id="GO:0046872">
    <property type="term" value="F:metal ion binding"/>
    <property type="evidence" value="ECO:0007669"/>
    <property type="project" value="UniProtKB-KW"/>
</dbReference>
<dbReference type="PANTHER" id="PTHR43808:SF9">
    <property type="entry name" value="BLL0789 PROTEIN"/>
    <property type="match status" value="1"/>
</dbReference>
<dbReference type="Pfam" id="PF01546">
    <property type="entry name" value="Peptidase_M20"/>
    <property type="match status" value="1"/>
</dbReference>
<gene>
    <name evidence="5" type="ORF">KTA_15320</name>
</gene>
<keyword evidence="2" id="KW-0378">Hydrolase</keyword>
<proteinExistence type="predicted"/>
<dbReference type="InterPro" id="IPR050072">
    <property type="entry name" value="Peptidase_M20A"/>
</dbReference>
<dbReference type="InterPro" id="IPR011650">
    <property type="entry name" value="Peptidase_M20_dimer"/>
</dbReference>
<dbReference type="Gene3D" id="3.40.630.10">
    <property type="entry name" value="Zn peptidases"/>
    <property type="match status" value="1"/>
</dbReference>
<dbReference type="GO" id="GO:0016787">
    <property type="term" value="F:hydrolase activity"/>
    <property type="evidence" value="ECO:0007669"/>
    <property type="project" value="UniProtKB-KW"/>
</dbReference>
<feature type="active site" evidence="3">
    <location>
        <position position="92"/>
    </location>
</feature>
<dbReference type="PANTHER" id="PTHR43808">
    <property type="entry name" value="ACETYLORNITHINE DEACETYLASE"/>
    <property type="match status" value="1"/>
</dbReference>
<sequence length="408" mass="44523">MDLHSLVVSVQAYVRQRLARYIDELSTLCAFETFTFHKAGIDQATEWLATRLQALGMDITIVERQEWGNDLLGKLHGHGDHSDIVVLLAHSDTVYPVGTAAARPLRREGNRLYAPGVCDMKGCILAALYALEALQALNYRPFGELRFLCVSDEEINVRHCDDLMQQVLHDARRAFVLEAARANGAIVSARKGNAGYTLRAYGRAAHAGVEPEKGRNAIIELAHQVLQLASLSGWREGLTITPGLISGGSATNVVPDYAEARFDLRFLRLEDKEATEARWRTLLQQQRVPGVRLELEEDPHLKHPLVCTPITRRMAEQAQAIAAMLGFPLDHVLTGGASDASYAALYGVPTLDGLGPIGGNDHSPDEYLLLDSVAPRAALLAGLIASPLPTESCAMIPREETTAVPHAH</sequence>
<protein>
    <submittedName>
        <fullName evidence="5">Peptidase M20</fullName>
    </submittedName>
</protein>
<dbReference type="CDD" id="cd03885">
    <property type="entry name" value="M20_CPDG2"/>
    <property type="match status" value="1"/>
</dbReference>
<dbReference type="SUPFAM" id="SSF55031">
    <property type="entry name" value="Bacterial exopeptidase dimerisation domain"/>
    <property type="match status" value="1"/>
</dbReference>
<reference evidence="5" key="1">
    <citation type="submission" date="2018-12" db="EMBL/GenBank/DDBJ databases">
        <title>Novel natural products biosynthetic potential of the class Ktedonobacteria.</title>
        <authorList>
            <person name="Zheng Y."/>
            <person name="Saitou A."/>
            <person name="Wang C.M."/>
            <person name="Toyoda A."/>
            <person name="Minakuchi Y."/>
            <person name="Sekiguchi Y."/>
            <person name="Ueda K."/>
            <person name="Takano H."/>
            <person name="Sakai Y."/>
            <person name="Yokota A."/>
            <person name="Yabe S."/>
        </authorList>
    </citation>
    <scope>NUCLEOTIDE SEQUENCE</scope>
    <source>
        <strain evidence="5">A3-2</strain>
    </source>
</reference>
<evidence type="ECO:0000256" key="1">
    <source>
        <dbReference type="ARBA" id="ARBA00022723"/>
    </source>
</evidence>
<dbReference type="InterPro" id="IPR002933">
    <property type="entry name" value="Peptidase_M20"/>
</dbReference>
<organism evidence="5">
    <name type="scientific">Thermogemmatispora argillosa</name>
    <dbReference type="NCBI Taxonomy" id="2045280"/>
    <lineage>
        <taxon>Bacteria</taxon>
        <taxon>Bacillati</taxon>
        <taxon>Chloroflexota</taxon>
        <taxon>Ktedonobacteria</taxon>
        <taxon>Thermogemmatisporales</taxon>
        <taxon>Thermogemmatisporaceae</taxon>
        <taxon>Thermogemmatispora</taxon>
    </lineage>
</organism>
<feature type="domain" description="Peptidase M20 dimerisation" evidence="4">
    <location>
        <begin position="189"/>
        <end position="286"/>
    </location>
</feature>
<dbReference type="SUPFAM" id="SSF53187">
    <property type="entry name" value="Zn-dependent exopeptidases"/>
    <property type="match status" value="1"/>
</dbReference>
<feature type="active site" description="Proton acceptor" evidence="3">
    <location>
        <position position="153"/>
    </location>
</feature>
<evidence type="ECO:0000256" key="2">
    <source>
        <dbReference type="ARBA" id="ARBA00022801"/>
    </source>
</evidence>
<dbReference type="PIRSF" id="PIRSF037238">
    <property type="entry name" value="Carboxypeptidase_G2"/>
    <property type="match status" value="1"/>
</dbReference>
<dbReference type="AlphaFoldDB" id="A0A455SY24"/>
<evidence type="ECO:0000259" key="4">
    <source>
        <dbReference type="Pfam" id="PF07687"/>
    </source>
</evidence>
<dbReference type="InterPro" id="IPR036264">
    <property type="entry name" value="Bact_exopeptidase_dim_dom"/>
</dbReference>
<dbReference type="InterPro" id="IPR017150">
    <property type="entry name" value="Pept_M20_glutamate_carboxypep"/>
</dbReference>
<keyword evidence="1" id="KW-0479">Metal-binding</keyword>